<accession>A0A5J6VJF7</accession>
<protein>
    <submittedName>
        <fullName evidence="1">Uncharacterized protein</fullName>
    </submittedName>
</protein>
<evidence type="ECO:0000313" key="1">
    <source>
        <dbReference type="EMBL" id="QFG74202.1"/>
    </source>
</evidence>
<reference evidence="1" key="1">
    <citation type="journal article" date="2019" name="Philos. Trans. R. Soc. Lond., B, Biol. Sci.">
        <title>Targeted metagenomic recovery of four divergent viruses reveals shared and distinctive characteristics of giant viruses of marine eukaryotes.</title>
        <authorList>
            <person name="Needham D.M."/>
            <person name="Poirier C."/>
            <person name="Hehenberger E."/>
            <person name="Jimenez V."/>
            <person name="Swalwell J.E."/>
            <person name="Santoro A.E."/>
            <person name="Worden A.Z."/>
        </authorList>
    </citation>
    <scope>NUCLEOTIDE SEQUENCE</scope>
    <source>
        <strain evidence="1">MPacV-611</strain>
    </source>
</reference>
<dbReference type="InterPro" id="IPR049249">
    <property type="entry name" value="DUF6882"/>
</dbReference>
<sequence length="165" mass="19867">MNQKLLINLIINSLDSYDERNNNYRDFLKDKDIAINRNLNTINFVKKNNEFNYNVLGLFDNSTNIWMWSWMLPTLFHNETELIIDLLTYGLKISPTKSNNIDPNPYELYLKTQLVNSRFLINNKFQLELHLSLASYLLKKKFKFIYSIKRKLNEKSYITVYYIIY</sequence>
<name>A0A5J6VJF7_9VIRU</name>
<dbReference type="EMBL" id="MN448284">
    <property type="protein sequence ID" value="QFG74202.1"/>
    <property type="molecule type" value="Genomic_DNA"/>
</dbReference>
<dbReference type="Pfam" id="PF21813">
    <property type="entry name" value="DUF6882"/>
    <property type="match status" value="1"/>
</dbReference>
<proteinExistence type="predicted"/>
<organism evidence="1">
    <name type="scientific">Megaviridae environmental sample</name>
    <dbReference type="NCBI Taxonomy" id="1737588"/>
    <lineage>
        <taxon>Viruses</taxon>
        <taxon>Varidnaviria</taxon>
        <taxon>Bamfordvirae</taxon>
        <taxon>Nucleocytoviricota</taxon>
        <taxon>Megaviricetes</taxon>
        <taxon>Imitervirales</taxon>
        <taxon>Mimiviridae</taxon>
        <taxon>environmental samples</taxon>
    </lineage>
</organism>